<keyword evidence="1" id="KW-0444">Lipid biosynthesis</keyword>
<dbReference type="PANTHER" id="PTHR38764">
    <property type="entry name" value="ACYL CARRIER PROTEIN PHOSPHODIESTERASE"/>
    <property type="match status" value="1"/>
</dbReference>
<dbReference type="GO" id="GO:0006633">
    <property type="term" value="P:fatty acid biosynthetic process"/>
    <property type="evidence" value="ECO:0007669"/>
    <property type="project" value="InterPro"/>
</dbReference>
<organism evidence="4">
    <name type="scientific">uncultured organism</name>
    <dbReference type="NCBI Taxonomy" id="155900"/>
    <lineage>
        <taxon>unclassified sequences</taxon>
        <taxon>environmental samples</taxon>
    </lineage>
</organism>
<keyword evidence="2 4" id="KW-0378">Hydrolase</keyword>
<sequence>MNFLAHAYLAGDDDPAFLAGNLMGDFVRGTPDPALPAAVRAGIRLHRRVDAFTDRHPVVRDARRRFPPPHRRAAGIILDMAFDHFLARDWASHHPTALPTFTRGAYTALERQGRHLPPRLAAILPRMRDGDWLAAYADFDSTVAALERMAARLSRRREMLRGAGPTLTALYPALEADFHAFFPALVDFVRDAGKPGGVQDGQPVESDLTR</sequence>
<evidence type="ECO:0000256" key="2">
    <source>
        <dbReference type="ARBA" id="ARBA00022801"/>
    </source>
</evidence>
<reference evidence="4" key="1">
    <citation type="submission" date="2019-06" db="EMBL/GenBank/DDBJ databases">
        <authorList>
            <person name="Murdoch R.W."/>
            <person name="Fathepure B."/>
        </authorList>
    </citation>
    <scope>NUCLEOTIDE SEQUENCE</scope>
</reference>
<keyword evidence="3" id="KW-0443">Lipid metabolism</keyword>
<evidence type="ECO:0000256" key="1">
    <source>
        <dbReference type="ARBA" id="ARBA00022516"/>
    </source>
</evidence>
<accession>A0A5B8RCD9</accession>
<evidence type="ECO:0000313" key="4">
    <source>
        <dbReference type="EMBL" id="QEA04445.1"/>
    </source>
</evidence>
<dbReference type="AlphaFoldDB" id="A0A5B8RCD9"/>
<evidence type="ECO:0000256" key="3">
    <source>
        <dbReference type="ARBA" id="ARBA00023098"/>
    </source>
</evidence>
<dbReference type="PANTHER" id="PTHR38764:SF1">
    <property type="entry name" value="ACYL CARRIER PROTEIN PHOSPHODIESTERASE"/>
    <property type="match status" value="1"/>
</dbReference>
<protein>
    <submittedName>
        <fullName evidence="4">Acyl carrier protein phosphodiesterase</fullName>
        <ecNumber evidence="4">3.1.4.14</ecNumber>
    </submittedName>
</protein>
<dbReference type="EC" id="3.1.4.14" evidence="4"/>
<dbReference type="EMBL" id="MN079084">
    <property type="protein sequence ID" value="QEA04445.1"/>
    <property type="molecule type" value="Genomic_DNA"/>
</dbReference>
<dbReference type="InterPro" id="IPR007431">
    <property type="entry name" value="ACP_PD"/>
</dbReference>
<dbReference type="Pfam" id="PF04336">
    <property type="entry name" value="ACP_PD"/>
    <property type="match status" value="1"/>
</dbReference>
<dbReference type="GO" id="GO:0008770">
    <property type="term" value="F:[acyl-carrier-protein] phosphodiesterase activity"/>
    <property type="evidence" value="ECO:0007669"/>
    <property type="project" value="UniProtKB-EC"/>
</dbReference>
<gene>
    <name evidence="4" type="primary">acpH</name>
    <name evidence="4" type="ORF">KBTEX_00753</name>
</gene>
<dbReference type="PIRSF" id="PIRSF011489">
    <property type="entry name" value="DUF479"/>
    <property type="match status" value="1"/>
</dbReference>
<proteinExistence type="predicted"/>
<name>A0A5B8RCD9_9ZZZZ</name>